<gene>
    <name evidence="1" type="ORF">AS592_04515</name>
</gene>
<comment type="caution">
    <text evidence="1">The sequence shown here is derived from an EMBL/GenBank/DDBJ whole genome shotgun (WGS) entry which is preliminary data.</text>
</comment>
<evidence type="ECO:0008006" key="3">
    <source>
        <dbReference type="Google" id="ProtNLM"/>
    </source>
</evidence>
<dbReference type="OrthoDB" id="9809023at2"/>
<dbReference type="InterPro" id="IPR007546">
    <property type="entry name" value="DUF503"/>
</dbReference>
<sequence>MIISNCILHIELPYVHSLKGRRSVVNSVKEKLKAFNLSVLDVSGEYAKEADIAFVFLSQNALGAAQYREKIEKMLERNFSEYHFDLEYEEI</sequence>
<protein>
    <recommendedName>
        <fullName evidence="3">DUF503 domain-containing protein</fullName>
    </recommendedName>
</protein>
<dbReference type="STRING" id="1630136.AS592_04515"/>
<dbReference type="Proteomes" id="UP000075359">
    <property type="component" value="Unassembled WGS sequence"/>
</dbReference>
<dbReference type="Gene3D" id="3.30.70.1120">
    <property type="entry name" value="TT1725-like"/>
    <property type="match status" value="1"/>
</dbReference>
<dbReference type="EMBL" id="LNKT01000056">
    <property type="protein sequence ID" value="KYJ85859.1"/>
    <property type="molecule type" value="Genomic_DNA"/>
</dbReference>
<reference evidence="1 2" key="1">
    <citation type="submission" date="2015-11" db="EMBL/GenBank/DDBJ databases">
        <title>Draft genome of Sulfurovum riftiae 1812E, a member of the Epsilonproteobacteria isolated from the tube of the deep-sea hydrothermal vent tubewom Riftia pachyptila.</title>
        <authorList>
            <person name="Vetriani C."/>
            <person name="Giovannelli D."/>
        </authorList>
    </citation>
    <scope>NUCLEOTIDE SEQUENCE [LARGE SCALE GENOMIC DNA]</scope>
    <source>
        <strain evidence="1 2">1812E</strain>
    </source>
</reference>
<proteinExistence type="predicted"/>
<keyword evidence="2" id="KW-1185">Reference proteome</keyword>
<dbReference type="Pfam" id="PF04456">
    <property type="entry name" value="DUF503"/>
    <property type="match status" value="1"/>
</dbReference>
<name>A0A151CEE8_9BACT</name>
<dbReference type="RefSeq" id="WP_067331783.1">
    <property type="nucleotide sequence ID" value="NZ_LNKT01000056.1"/>
</dbReference>
<evidence type="ECO:0000313" key="1">
    <source>
        <dbReference type="EMBL" id="KYJ85859.1"/>
    </source>
</evidence>
<dbReference type="AlphaFoldDB" id="A0A151CEE8"/>
<evidence type="ECO:0000313" key="2">
    <source>
        <dbReference type="Proteomes" id="UP000075359"/>
    </source>
</evidence>
<dbReference type="InterPro" id="IPR036746">
    <property type="entry name" value="TT1725-like_sf"/>
</dbReference>
<accession>A0A151CEE8</accession>
<organism evidence="1 2">
    <name type="scientific">Sulfurovum riftiae</name>
    <dbReference type="NCBI Taxonomy" id="1630136"/>
    <lineage>
        <taxon>Bacteria</taxon>
        <taxon>Pseudomonadati</taxon>
        <taxon>Campylobacterota</taxon>
        <taxon>Epsilonproteobacteria</taxon>
        <taxon>Campylobacterales</taxon>
        <taxon>Sulfurovaceae</taxon>
        <taxon>Sulfurovum</taxon>
    </lineage>
</organism>
<dbReference type="SUPFAM" id="SSF103007">
    <property type="entry name" value="Hypothetical protein TT1725"/>
    <property type="match status" value="1"/>
</dbReference>